<dbReference type="EMBL" id="CP074694">
    <property type="protein sequence ID" value="QVL33320.1"/>
    <property type="molecule type" value="Genomic_DNA"/>
</dbReference>
<dbReference type="AlphaFoldDB" id="A0A8E6BAC4"/>
<protein>
    <submittedName>
        <fullName evidence="3">ThuA domain-containing protein</fullName>
    </submittedName>
</protein>
<evidence type="ECO:0000313" key="4">
    <source>
        <dbReference type="Proteomes" id="UP000676194"/>
    </source>
</evidence>
<proteinExistence type="predicted"/>
<dbReference type="Proteomes" id="UP000676194">
    <property type="component" value="Chromosome"/>
</dbReference>
<feature type="signal peptide" evidence="1">
    <location>
        <begin position="1"/>
        <end position="21"/>
    </location>
</feature>
<dbReference type="Gene3D" id="3.40.50.880">
    <property type="match status" value="1"/>
</dbReference>
<dbReference type="Pfam" id="PF06283">
    <property type="entry name" value="ThuA"/>
    <property type="match status" value="1"/>
</dbReference>
<keyword evidence="4" id="KW-1185">Reference proteome</keyword>
<dbReference type="SUPFAM" id="SSF52317">
    <property type="entry name" value="Class I glutamine amidotransferase-like"/>
    <property type="match status" value="1"/>
</dbReference>
<evidence type="ECO:0000313" key="3">
    <source>
        <dbReference type="EMBL" id="QVL33320.1"/>
    </source>
</evidence>
<feature type="chain" id="PRO_5034882849" evidence="1">
    <location>
        <begin position="22"/>
        <end position="313"/>
    </location>
</feature>
<organism evidence="3 4">
    <name type="scientific">Telmatocola sphagniphila</name>
    <dbReference type="NCBI Taxonomy" id="1123043"/>
    <lineage>
        <taxon>Bacteria</taxon>
        <taxon>Pseudomonadati</taxon>
        <taxon>Planctomycetota</taxon>
        <taxon>Planctomycetia</taxon>
        <taxon>Gemmatales</taxon>
        <taxon>Gemmataceae</taxon>
    </lineage>
</organism>
<dbReference type="PANTHER" id="PTHR40469:SF2">
    <property type="entry name" value="GALACTOSE-BINDING DOMAIN-LIKE SUPERFAMILY PROTEIN"/>
    <property type="match status" value="1"/>
</dbReference>
<dbReference type="InterPro" id="IPR029010">
    <property type="entry name" value="ThuA-like"/>
</dbReference>
<dbReference type="KEGG" id="tsph:KIH39_05240"/>
<evidence type="ECO:0000256" key="1">
    <source>
        <dbReference type="SAM" id="SignalP"/>
    </source>
</evidence>
<keyword evidence="1" id="KW-0732">Signal</keyword>
<evidence type="ECO:0000259" key="2">
    <source>
        <dbReference type="Pfam" id="PF06283"/>
    </source>
</evidence>
<dbReference type="RefSeq" id="WP_213498210.1">
    <property type="nucleotide sequence ID" value="NZ_CP074694.1"/>
</dbReference>
<dbReference type="InterPro" id="IPR029062">
    <property type="entry name" value="Class_I_gatase-like"/>
</dbReference>
<dbReference type="PANTHER" id="PTHR40469">
    <property type="entry name" value="SECRETED GLYCOSYL HYDROLASE"/>
    <property type="match status" value="1"/>
</dbReference>
<reference evidence="3" key="1">
    <citation type="submission" date="2021-05" db="EMBL/GenBank/DDBJ databases">
        <title>Complete genome sequence of the cellulolytic planctomycete Telmatocola sphagniphila SP2T and characterization of the first cellulase from planctomycetes.</title>
        <authorList>
            <person name="Rakitin A.L."/>
            <person name="Beletsky A.V."/>
            <person name="Naumoff D.G."/>
            <person name="Kulichevskaya I.S."/>
            <person name="Mardanov A.V."/>
            <person name="Ravin N.V."/>
            <person name="Dedysh S.N."/>
        </authorList>
    </citation>
    <scope>NUCLEOTIDE SEQUENCE</scope>
    <source>
        <strain evidence="3">SP2T</strain>
    </source>
</reference>
<name>A0A8E6BAC4_9BACT</name>
<sequence length="313" mass="35252">MLKRCIAVLCLSLFAASALQADEKTKKLLLITDSGGFVHDSVGLAEKLLTELGPKYGWEVTCFRYTRDPEAVGKFEKRDEKGQVVKEAGTNKPLMVERKILDEYAERFEKITKVPVDKAHIGRINKQTLANFDAILFFTTGNPMTKEETKELVEWVKAGHGYAGTHCATDTLYNEPEYGELVGGYFNSHPWHQKIKLVVEDAKHPAGAPFAGSTEITDEIYQFKTPYSRERLHIILSVDVNTIDLTKKDVKRTDKDFAVSWCHEVGKGKAFYTSLGHRKEVWSDPRFQKHLFGGLDWAVGRIAADATPSLSKR</sequence>
<accession>A0A8E6BAC4</accession>
<feature type="domain" description="ThuA-like" evidence="2">
    <location>
        <begin position="117"/>
        <end position="298"/>
    </location>
</feature>
<gene>
    <name evidence="3" type="ORF">KIH39_05240</name>
</gene>